<dbReference type="PANTHER" id="PTHR30290">
    <property type="entry name" value="PERIPLASMIC BINDING COMPONENT OF ABC TRANSPORTER"/>
    <property type="match status" value="1"/>
</dbReference>
<evidence type="ECO:0000256" key="4">
    <source>
        <dbReference type="SAM" id="SignalP"/>
    </source>
</evidence>
<reference evidence="6 7" key="1">
    <citation type="journal article" date="2019" name="Int. J. Syst. Evol. Microbiol.">
        <title>The Global Catalogue of Microorganisms (GCM) 10K type strain sequencing project: providing services to taxonomists for standard genome sequencing and annotation.</title>
        <authorList>
            <consortium name="The Broad Institute Genomics Platform"/>
            <consortium name="The Broad Institute Genome Sequencing Center for Infectious Disease"/>
            <person name="Wu L."/>
            <person name="Ma J."/>
        </authorList>
    </citation>
    <scope>NUCLEOTIDE SEQUENCE [LARGE SCALE GENOMIC DNA]</scope>
    <source>
        <strain evidence="6 7">JCM 16013</strain>
    </source>
</reference>
<evidence type="ECO:0000259" key="5">
    <source>
        <dbReference type="Pfam" id="PF00496"/>
    </source>
</evidence>
<dbReference type="EMBL" id="BAAAQM010000001">
    <property type="protein sequence ID" value="GAA1949585.1"/>
    <property type="molecule type" value="Genomic_DNA"/>
</dbReference>
<proteinExistence type="inferred from homology"/>
<dbReference type="InterPro" id="IPR000914">
    <property type="entry name" value="SBP_5_dom"/>
</dbReference>
<dbReference type="PANTHER" id="PTHR30290:SF9">
    <property type="entry name" value="OLIGOPEPTIDE-BINDING PROTEIN APPA"/>
    <property type="match status" value="1"/>
</dbReference>
<feature type="signal peptide" evidence="4">
    <location>
        <begin position="1"/>
        <end position="27"/>
    </location>
</feature>
<gene>
    <name evidence="6" type="ORF">GCM10009838_00810</name>
</gene>
<name>A0ABN2QCF4_9ACTN</name>
<dbReference type="SUPFAM" id="SSF53850">
    <property type="entry name" value="Periplasmic binding protein-like II"/>
    <property type="match status" value="1"/>
</dbReference>
<keyword evidence="2" id="KW-0813">Transport</keyword>
<keyword evidence="3 4" id="KW-0732">Signal</keyword>
<dbReference type="PIRSF" id="PIRSF002741">
    <property type="entry name" value="MppA"/>
    <property type="match status" value="1"/>
</dbReference>
<comment type="caution">
    <text evidence="6">The sequence shown here is derived from an EMBL/GenBank/DDBJ whole genome shotgun (WGS) entry which is preliminary data.</text>
</comment>
<protein>
    <submittedName>
        <fullName evidence="6">ABC transporter substrate-binding protein</fullName>
    </submittedName>
</protein>
<dbReference type="PROSITE" id="PS51257">
    <property type="entry name" value="PROKAR_LIPOPROTEIN"/>
    <property type="match status" value="1"/>
</dbReference>
<dbReference type="InterPro" id="IPR030678">
    <property type="entry name" value="Peptide/Ni-bd"/>
</dbReference>
<feature type="domain" description="Solute-binding protein family 5" evidence="5">
    <location>
        <begin position="88"/>
        <end position="432"/>
    </location>
</feature>
<dbReference type="InterPro" id="IPR039424">
    <property type="entry name" value="SBP_5"/>
</dbReference>
<sequence>MHRRSAAISAMCVVTALSIGACTGSKAGVGDAASTGSTAGDAKLGGTLTVAMQAPAVGVNPATVNGAFGNYTALDYDTLLRADYQGKISAGLASAWAMSDNNQTLTLTLRSGVTFSDGSAVDAAAVKKSLDYMRANSSVASLYTDITSVDVVDASHVTVKTSQPDSQLPTAMAGLLGEVISPKGVDGIKGLTVDAPSAGAGAYVLDPKASLSGDHYTYTLNPSYYDKSRQHWKKIVLKVVTDPQAAVNALSTGQVQQATGDFTTAKQAAGAGLQIAYKPTIWFGFNLIDRGGEVSKPLGDARVRQAINYAIDRATLEKATLGDYGAVTDQPSAKGDNGYSEAAATRYPYDPAKAKALLAQAGYADGFDLPVLSVHFEGLDQLTEAVKAMLDPIGIHLKPNYVSDEQSYAGGSTDRKWPVVAVGYGSQPMDQMAKGLFLPTAKAFNGFGTVSPELQRYFDASLTATTDADRNAQYVKMEDWVVENAWFAPVMDVPVFSYAAKNLGGVENPDGSPDGNALDWYQTTAS</sequence>
<accession>A0ABN2QCF4</accession>
<feature type="chain" id="PRO_5047400965" evidence="4">
    <location>
        <begin position="28"/>
        <end position="526"/>
    </location>
</feature>
<evidence type="ECO:0000256" key="1">
    <source>
        <dbReference type="ARBA" id="ARBA00005695"/>
    </source>
</evidence>
<evidence type="ECO:0000313" key="6">
    <source>
        <dbReference type="EMBL" id="GAA1949585.1"/>
    </source>
</evidence>
<keyword evidence="7" id="KW-1185">Reference proteome</keyword>
<dbReference type="Pfam" id="PF00496">
    <property type="entry name" value="SBP_bac_5"/>
    <property type="match status" value="1"/>
</dbReference>
<dbReference type="RefSeq" id="WP_344654836.1">
    <property type="nucleotide sequence ID" value="NZ_BAAAQM010000001.1"/>
</dbReference>
<dbReference type="Proteomes" id="UP001499854">
    <property type="component" value="Unassembled WGS sequence"/>
</dbReference>
<dbReference type="Gene3D" id="3.10.105.10">
    <property type="entry name" value="Dipeptide-binding Protein, Domain 3"/>
    <property type="match status" value="1"/>
</dbReference>
<comment type="similarity">
    <text evidence="1">Belongs to the bacterial solute-binding protein 5 family.</text>
</comment>
<evidence type="ECO:0000313" key="7">
    <source>
        <dbReference type="Proteomes" id="UP001499854"/>
    </source>
</evidence>
<organism evidence="6 7">
    <name type="scientific">Catenulispora subtropica</name>
    <dbReference type="NCBI Taxonomy" id="450798"/>
    <lineage>
        <taxon>Bacteria</taxon>
        <taxon>Bacillati</taxon>
        <taxon>Actinomycetota</taxon>
        <taxon>Actinomycetes</taxon>
        <taxon>Catenulisporales</taxon>
        <taxon>Catenulisporaceae</taxon>
        <taxon>Catenulispora</taxon>
    </lineage>
</organism>
<dbReference type="Gene3D" id="3.40.190.10">
    <property type="entry name" value="Periplasmic binding protein-like II"/>
    <property type="match status" value="1"/>
</dbReference>
<evidence type="ECO:0000256" key="3">
    <source>
        <dbReference type="ARBA" id="ARBA00022729"/>
    </source>
</evidence>
<evidence type="ECO:0000256" key="2">
    <source>
        <dbReference type="ARBA" id="ARBA00022448"/>
    </source>
</evidence>